<dbReference type="RefSeq" id="WP_178621448.1">
    <property type="nucleotide sequence ID" value="NZ_JACRSS010000001.1"/>
</dbReference>
<comment type="caution">
    <text evidence="5">The sequence shown here is derived from an EMBL/GenBank/DDBJ whole genome shotgun (WGS) entry which is preliminary data.</text>
</comment>
<dbReference type="NCBIfam" id="TIGR02092">
    <property type="entry name" value="glgD"/>
    <property type="match status" value="1"/>
</dbReference>
<dbReference type="InterPro" id="IPR011831">
    <property type="entry name" value="ADP-Glc_PPase"/>
</dbReference>
<dbReference type="SUPFAM" id="SSF53448">
    <property type="entry name" value="Nucleotide-diphospho-sugar transferases"/>
    <property type="match status" value="1"/>
</dbReference>
<dbReference type="InterPro" id="IPR011004">
    <property type="entry name" value="Trimer_LpxA-like_sf"/>
</dbReference>
<dbReference type="Pfam" id="PF00483">
    <property type="entry name" value="NTP_transferase"/>
    <property type="match status" value="1"/>
</dbReference>
<dbReference type="Pfam" id="PF24894">
    <property type="entry name" value="Hexapep_GlmU"/>
    <property type="match status" value="1"/>
</dbReference>
<reference evidence="5" key="1">
    <citation type="submission" date="2020-08" db="EMBL/GenBank/DDBJ databases">
        <title>Genome public.</title>
        <authorList>
            <person name="Liu C."/>
            <person name="Sun Q."/>
        </authorList>
    </citation>
    <scope>NUCLEOTIDE SEQUENCE</scope>
    <source>
        <strain evidence="5">NSJ-63</strain>
    </source>
</reference>
<name>A0A926DGQ7_9FIRM</name>
<keyword evidence="2" id="KW-0320">Glycogen biosynthesis</keyword>
<proteinExistence type="inferred from homology"/>
<evidence type="ECO:0000259" key="3">
    <source>
        <dbReference type="Pfam" id="PF00483"/>
    </source>
</evidence>
<organism evidence="5 6">
    <name type="scientific">Guopingia tenuis</name>
    <dbReference type="NCBI Taxonomy" id="2763656"/>
    <lineage>
        <taxon>Bacteria</taxon>
        <taxon>Bacillati</taxon>
        <taxon>Bacillota</taxon>
        <taxon>Clostridia</taxon>
        <taxon>Christensenellales</taxon>
        <taxon>Christensenellaceae</taxon>
        <taxon>Guopingia</taxon>
    </lineage>
</organism>
<dbReference type="EC" id="2.7.7.27" evidence="5"/>
<evidence type="ECO:0000313" key="6">
    <source>
        <dbReference type="Proteomes" id="UP000617951"/>
    </source>
</evidence>
<dbReference type="AlphaFoldDB" id="A0A926DGQ7"/>
<dbReference type="InterPro" id="IPR029044">
    <property type="entry name" value="Nucleotide-diphossugar_trans"/>
</dbReference>
<dbReference type="GO" id="GO:0008878">
    <property type="term" value="F:glucose-1-phosphate adenylyltransferase activity"/>
    <property type="evidence" value="ECO:0007669"/>
    <property type="project" value="UniProtKB-EC"/>
</dbReference>
<keyword evidence="6" id="KW-1185">Reference proteome</keyword>
<evidence type="ECO:0000313" key="5">
    <source>
        <dbReference type="EMBL" id="MBC8537841.1"/>
    </source>
</evidence>
<dbReference type="InterPro" id="IPR005835">
    <property type="entry name" value="NTP_transferase_dom"/>
</dbReference>
<dbReference type="CDD" id="cd02508">
    <property type="entry name" value="ADP_Glucose_PP"/>
    <property type="match status" value="1"/>
</dbReference>
<comment type="similarity">
    <text evidence="1">Belongs to the bacterial/plant glucose-1-phosphate adenylyltransferase family.</text>
</comment>
<dbReference type="SUPFAM" id="SSF51161">
    <property type="entry name" value="Trimeric LpxA-like enzymes"/>
    <property type="match status" value="1"/>
</dbReference>
<feature type="domain" description="Glucose-1-phosphate adenylyltransferase/Bifunctional protein GlmU-like C-terminal hexapeptide" evidence="4">
    <location>
        <begin position="289"/>
        <end position="359"/>
    </location>
</feature>
<dbReference type="Gene3D" id="2.160.10.10">
    <property type="entry name" value="Hexapeptide repeat proteins"/>
    <property type="match status" value="1"/>
</dbReference>
<dbReference type="Proteomes" id="UP000617951">
    <property type="component" value="Unassembled WGS sequence"/>
</dbReference>
<dbReference type="Gene3D" id="3.90.550.10">
    <property type="entry name" value="Spore Coat Polysaccharide Biosynthesis Protein SpsA, Chain A"/>
    <property type="match status" value="1"/>
</dbReference>
<evidence type="ECO:0000259" key="4">
    <source>
        <dbReference type="Pfam" id="PF24894"/>
    </source>
</evidence>
<dbReference type="CDD" id="cd04651">
    <property type="entry name" value="LbH_G1P_AT_C"/>
    <property type="match status" value="1"/>
</dbReference>
<keyword evidence="5" id="KW-0808">Transferase</keyword>
<evidence type="ECO:0000256" key="2">
    <source>
        <dbReference type="ARBA" id="ARBA00023056"/>
    </source>
</evidence>
<sequence length="376" mass="42579">MLNNNVFGLIYAGEQNMNLIELASKRAIGALPVGGRYRAIDFIMSNMVNSGVRNVGVIAQKNYHSLMDHLGSGKDWDLNRKNDGLFILPPFDTNENQGSYRGLCDAVKNSMGYIHRTSQQYCILTGSYTVYNTTYNDLLQFHMDNNADITLLYNTESMVHENESRFKDLRLYMNEEGRVVDMEFNSMMPTSTAVGMDIYIVRKDLLEYLVEDAISRGKYDFVADVLVPNLKRLKIFGYEHKGYVARLHSVASYFRMNMDMLQPEAQKDLFHTGHPVYTKIKDEVPVKYGANANVKNSIIANGCIIEGTVENSVLFRSVYVGKGTTIKDSIIMQDSEIYQNCWIEDAILDKQVQVRSGRRLIGSASYPVIIKKGAIV</sequence>
<dbReference type="GO" id="GO:0005978">
    <property type="term" value="P:glycogen biosynthetic process"/>
    <property type="evidence" value="ECO:0007669"/>
    <property type="project" value="UniProtKB-KW"/>
</dbReference>
<feature type="domain" description="Nucleotidyl transferase" evidence="3">
    <location>
        <begin position="9"/>
        <end position="230"/>
    </location>
</feature>
<dbReference type="EMBL" id="JACRSS010000001">
    <property type="protein sequence ID" value="MBC8537841.1"/>
    <property type="molecule type" value="Genomic_DNA"/>
</dbReference>
<evidence type="ECO:0000256" key="1">
    <source>
        <dbReference type="ARBA" id="ARBA00010443"/>
    </source>
</evidence>
<accession>A0A926DGQ7</accession>
<dbReference type="PANTHER" id="PTHR43523:SF6">
    <property type="entry name" value="GLYCOGEN BIOSYNTHESIS PROTEIN GLGD"/>
    <property type="match status" value="1"/>
</dbReference>
<dbReference type="InterPro" id="IPR011832">
    <property type="entry name" value="GlgDAde_trans"/>
</dbReference>
<gene>
    <name evidence="5" type="primary">glgD</name>
    <name evidence="5" type="ORF">H8693_02690</name>
</gene>
<keyword evidence="5" id="KW-0548">Nucleotidyltransferase</keyword>
<dbReference type="InterPro" id="IPR056818">
    <property type="entry name" value="GlmU/GlgC-like_hexapep"/>
</dbReference>
<dbReference type="PANTHER" id="PTHR43523">
    <property type="entry name" value="GLUCOSE-1-PHOSPHATE ADENYLYLTRANSFERASE-RELATED"/>
    <property type="match status" value="1"/>
</dbReference>
<protein>
    <submittedName>
        <fullName evidence="5">Glucose-1-phosphate adenylyltransferase subunit GlgD</fullName>
        <ecNumber evidence="5">2.7.7.27</ecNumber>
    </submittedName>
</protein>